<keyword evidence="8 12" id="KW-0067">ATP-binding</keyword>
<evidence type="ECO:0000256" key="11">
    <source>
        <dbReference type="ARBA" id="ARBA00057735"/>
    </source>
</evidence>
<dbReference type="GO" id="GO:0006227">
    <property type="term" value="P:dUDP biosynthetic process"/>
    <property type="evidence" value="ECO:0007669"/>
    <property type="project" value="TreeGrafter"/>
</dbReference>
<keyword evidence="5 12" id="KW-0545">Nucleotide biosynthesis</keyword>
<evidence type="ECO:0000256" key="7">
    <source>
        <dbReference type="ARBA" id="ARBA00022777"/>
    </source>
</evidence>
<reference evidence="14 15" key="1">
    <citation type="submission" date="2020-06" db="EMBL/GenBank/DDBJ databases">
        <title>Interaction of electrochemicaly active bacteria, Geobacter bremensis R4 on different carbon anode.</title>
        <authorList>
            <person name="Meng L."/>
            <person name="Yoshida N."/>
        </authorList>
    </citation>
    <scope>NUCLEOTIDE SEQUENCE [LARGE SCALE GENOMIC DNA]</scope>
    <source>
        <strain evidence="14 15">R4</strain>
    </source>
</reference>
<evidence type="ECO:0000256" key="6">
    <source>
        <dbReference type="ARBA" id="ARBA00022741"/>
    </source>
</evidence>
<evidence type="ECO:0000256" key="5">
    <source>
        <dbReference type="ARBA" id="ARBA00022727"/>
    </source>
</evidence>
<dbReference type="EMBL" id="AP023213">
    <property type="protein sequence ID" value="BCG46255.1"/>
    <property type="molecule type" value="Genomic_DNA"/>
</dbReference>
<dbReference type="NCBIfam" id="TIGR00041">
    <property type="entry name" value="DTMP_kinase"/>
    <property type="match status" value="1"/>
</dbReference>
<evidence type="ECO:0000313" key="14">
    <source>
        <dbReference type="EMBL" id="BCG46255.1"/>
    </source>
</evidence>
<dbReference type="InterPro" id="IPR027417">
    <property type="entry name" value="P-loop_NTPase"/>
</dbReference>
<sequence>MGFFITFEGIEGCGKTTQLRLLKERLEAMGEKVTVTREPGGCPVADQMRAILLDAKNSAITPLAELLLYAAARAQHVQEVIVPALERGETVLCDRFTDATVAYQGHGRGLDLAVIEELNRLATGSVQPALTVLIDCPVEVGLSRALARIEATSGDKEERFERESLLFHQKVRNGYLTLAAAFAERFVVVDGSGDVQQTGLLVQEALCQRIESLSRAGLTPIKAGC</sequence>
<evidence type="ECO:0000313" key="15">
    <source>
        <dbReference type="Proteomes" id="UP000515472"/>
    </source>
</evidence>
<evidence type="ECO:0000256" key="9">
    <source>
        <dbReference type="ARBA" id="ARBA00029962"/>
    </source>
</evidence>
<dbReference type="GO" id="GO:0005524">
    <property type="term" value="F:ATP binding"/>
    <property type="evidence" value="ECO:0007669"/>
    <property type="project" value="UniProtKB-UniRule"/>
</dbReference>
<evidence type="ECO:0000256" key="1">
    <source>
        <dbReference type="ARBA" id="ARBA00009776"/>
    </source>
</evidence>
<evidence type="ECO:0000256" key="12">
    <source>
        <dbReference type="HAMAP-Rule" id="MF_00165"/>
    </source>
</evidence>
<evidence type="ECO:0000256" key="4">
    <source>
        <dbReference type="ARBA" id="ARBA00022679"/>
    </source>
</evidence>
<dbReference type="InterPro" id="IPR018094">
    <property type="entry name" value="Thymidylate_kinase"/>
</dbReference>
<dbReference type="GO" id="GO:0006235">
    <property type="term" value="P:dTTP biosynthetic process"/>
    <property type="evidence" value="ECO:0007669"/>
    <property type="project" value="UniProtKB-UniRule"/>
</dbReference>
<comment type="similarity">
    <text evidence="1 12">Belongs to the thymidylate kinase family.</text>
</comment>
<dbReference type="FunFam" id="3.40.50.300:FF:000225">
    <property type="entry name" value="Thymidylate kinase"/>
    <property type="match status" value="1"/>
</dbReference>
<dbReference type="GO" id="GO:0005829">
    <property type="term" value="C:cytosol"/>
    <property type="evidence" value="ECO:0007669"/>
    <property type="project" value="TreeGrafter"/>
</dbReference>
<keyword evidence="4 12" id="KW-0808">Transferase</keyword>
<dbReference type="AlphaFoldDB" id="A0A6S6M4I3"/>
<dbReference type="Gene3D" id="3.40.50.300">
    <property type="entry name" value="P-loop containing nucleotide triphosphate hydrolases"/>
    <property type="match status" value="1"/>
</dbReference>
<keyword evidence="6 12" id="KW-0547">Nucleotide-binding</keyword>
<dbReference type="SUPFAM" id="SSF52540">
    <property type="entry name" value="P-loop containing nucleoside triphosphate hydrolases"/>
    <property type="match status" value="1"/>
</dbReference>
<evidence type="ECO:0000256" key="8">
    <source>
        <dbReference type="ARBA" id="ARBA00022840"/>
    </source>
</evidence>
<dbReference type="PANTHER" id="PTHR10344">
    <property type="entry name" value="THYMIDYLATE KINASE"/>
    <property type="match status" value="1"/>
</dbReference>
<dbReference type="InterPro" id="IPR039430">
    <property type="entry name" value="Thymidylate_kin-like_dom"/>
</dbReference>
<dbReference type="HAMAP" id="MF_00165">
    <property type="entry name" value="Thymidylate_kinase"/>
    <property type="match status" value="1"/>
</dbReference>
<dbReference type="Pfam" id="PF02223">
    <property type="entry name" value="Thymidylate_kin"/>
    <property type="match status" value="1"/>
</dbReference>
<feature type="binding site" evidence="12">
    <location>
        <begin position="9"/>
        <end position="16"/>
    </location>
    <ligand>
        <name>ATP</name>
        <dbReference type="ChEBI" id="CHEBI:30616"/>
    </ligand>
</feature>
<dbReference type="KEGG" id="gbn:GEOBRER4_10050"/>
<accession>A0A6S6M4I3</accession>
<comment type="catalytic activity">
    <reaction evidence="10 12">
        <text>dTMP + ATP = dTDP + ADP</text>
        <dbReference type="Rhea" id="RHEA:13517"/>
        <dbReference type="ChEBI" id="CHEBI:30616"/>
        <dbReference type="ChEBI" id="CHEBI:58369"/>
        <dbReference type="ChEBI" id="CHEBI:63528"/>
        <dbReference type="ChEBI" id="CHEBI:456216"/>
        <dbReference type="EC" id="2.7.4.9"/>
    </reaction>
</comment>
<dbReference type="Proteomes" id="UP000515472">
    <property type="component" value="Chromosome"/>
</dbReference>
<evidence type="ECO:0000256" key="3">
    <source>
        <dbReference type="ARBA" id="ARBA00017144"/>
    </source>
</evidence>
<organism evidence="14 15">
    <name type="scientific">Citrifermentans bremense</name>
    <dbReference type="NCBI Taxonomy" id="60035"/>
    <lineage>
        <taxon>Bacteria</taxon>
        <taxon>Pseudomonadati</taxon>
        <taxon>Thermodesulfobacteriota</taxon>
        <taxon>Desulfuromonadia</taxon>
        <taxon>Geobacterales</taxon>
        <taxon>Geobacteraceae</taxon>
        <taxon>Citrifermentans</taxon>
    </lineage>
</organism>
<gene>
    <name evidence="12" type="primary">tmk</name>
    <name evidence="14" type="ORF">GEOBRER4_n1045</name>
</gene>
<name>A0A6S6M4I3_9BACT</name>
<keyword evidence="15" id="KW-1185">Reference proteome</keyword>
<keyword evidence="7 12" id="KW-0418">Kinase</keyword>
<dbReference type="CDD" id="cd01672">
    <property type="entry name" value="TMPK"/>
    <property type="match status" value="1"/>
</dbReference>
<dbReference type="GO" id="GO:0004798">
    <property type="term" value="F:dTMP kinase activity"/>
    <property type="evidence" value="ECO:0007669"/>
    <property type="project" value="UniProtKB-UniRule"/>
</dbReference>
<protein>
    <recommendedName>
        <fullName evidence="3 12">Thymidylate kinase</fullName>
        <ecNumber evidence="2 12">2.7.4.9</ecNumber>
    </recommendedName>
    <alternativeName>
        <fullName evidence="9 12">dTMP kinase</fullName>
    </alternativeName>
</protein>
<dbReference type="RefSeq" id="WP_185244504.1">
    <property type="nucleotide sequence ID" value="NZ_AP023213.1"/>
</dbReference>
<comment type="function">
    <text evidence="11 12">Phosphorylation of dTMP to form dTDP in both de novo and salvage pathways of dTTP synthesis.</text>
</comment>
<dbReference type="EC" id="2.7.4.9" evidence="2 12"/>
<dbReference type="PANTHER" id="PTHR10344:SF4">
    <property type="entry name" value="UMP-CMP KINASE 2, MITOCHONDRIAL"/>
    <property type="match status" value="1"/>
</dbReference>
<evidence type="ECO:0000259" key="13">
    <source>
        <dbReference type="Pfam" id="PF02223"/>
    </source>
</evidence>
<evidence type="ECO:0000256" key="10">
    <source>
        <dbReference type="ARBA" id="ARBA00048743"/>
    </source>
</evidence>
<proteinExistence type="inferred from homology"/>
<dbReference type="GO" id="GO:0006233">
    <property type="term" value="P:dTDP biosynthetic process"/>
    <property type="evidence" value="ECO:0007669"/>
    <property type="project" value="InterPro"/>
</dbReference>
<evidence type="ECO:0000256" key="2">
    <source>
        <dbReference type="ARBA" id="ARBA00012980"/>
    </source>
</evidence>
<feature type="domain" description="Thymidylate kinase-like" evidence="13">
    <location>
        <begin position="7"/>
        <end position="197"/>
    </location>
</feature>